<sequence>MALTESLKIVDNAIKQLEHVPREIRVLTNSKFQNILEKKPGFNAITSDQDDVKNIFYEHLERLFDSLPNNYIKIIAGDLNAQVGKEQFCRPTIGQESWYPVSNDNRLRLVGFAKSKNLIISNTYFPRMNIHKYTWTAPDGKTKIQINHIIIDKRHRISTKDTIWRKKQQLNTAHKLDRSKLRNQNEIMEYQKRTKEELNCFNIIQGELNNVTKWTQIKKSINKAAETLQTTKGKNDKTNNTDGIWEPADDQIYVTVNPKVPEPSLEEIKSIVKSLKNNKALGEDNINLELLKLAGRDFLENLHKTISTIWMQKKLRKG</sequence>
<reference evidence="2" key="1">
    <citation type="submission" date="2025-08" db="UniProtKB">
        <authorList>
            <consortium name="RefSeq"/>
        </authorList>
    </citation>
    <scope>IDENTIFICATION</scope>
    <source>
        <tissue evidence="2">Whole body</tissue>
    </source>
</reference>
<accession>A0A8B8FII4</accession>
<dbReference type="OrthoDB" id="6621896at2759"/>
<dbReference type="Gene3D" id="3.60.10.10">
    <property type="entry name" value="Endonuclease/exonuclease/phosphatase"/>
    <property type="match status" value="1"/>
</dbReference>
<dbReference type="GeneID" id="112683531"/>
<protein>
    <submittedName>
        <fullName evidence="2">Craniofacial development protein 2-like</fullName>
    </submittedName>
</protein>
<name>A0A8B8FII4_9HEMI</name>
<dbReference type="Proteomes" id="UP000694846">
    <property type="component" value="Unplaced"/>
</dbReference>
<dbReference type="RefSeq" id="XP_025410377.1">
    <property type="nucleotide sequence ID" value="XM_025554592.1"/>
</dbReference>
<dbReference type="InterPro" id="IPR036691">
    <property type="entry name" value="Endo/exonu/phosph_ase_sf"/>
</dbReference>
<keyword evidence="1" id="KW-1185">Reference proteome</keyword>
<evidence type="ECO:0000313" key="1">
    <source>
        <dbReference type="Proteomes" id="UP000694846"/>
    </source>
</evidence>
<dbReference type="AlphaFoldDB" id="A0A8B8FII4"/>
<gene>
    <name evidence="2" type="primary">LOC112683531</name>
</gene>
<proteinExistence type="predicted"/>
<evidence type="ECO:0000313" key="2">
    <source>
        <dbReference type="RefSeq" id="XP_025410377.1"/>
    </source>
</evidence>
<dbReference type="SUPFAM" id="SSF56219">
    <property type="entry name" value="DNase I-like"/>
    <property type="match status" value="1"/>
</dbReference>
<organism evidence="1 2">
    <name type="scientific">Sipha flava</name>
    <name type="common">yellow sugarcane aphid</name>
    <dbReference type="NCBI Taxonomy" id="143950"/>
    <lineage>
        <taxon>Eukaryota</taxon>
        <taxon>Metazoa</taxon>
        <taxon>Ecdysozoa</taxon>
        <taxon>Arthropoda</taxon>
        <taxon>Hexapoda</taxon>
        <taxon>Insecta</taxon>
        <taxon>Pterygota</taxon>
        <taxon>Neoptera</taxon>
        <taxon>Paraneoptera</taxon>
        <taxon>Hemiptera</taxon>
        <taxon>Sternorrhyncha</taxon>
        <taxon>Aphidomorpha</taxon>
        <taxon>Aphidoidea</taxon>
        <taxon>Aphididae</taxon>
        <taxon>Sipha</taxon>
    </lineage>
</organism>